<reference evidence="2 3" key="1">
    <citation type="journal article" date="2021" name="Elife">
        <title>Chloroplast acquisition without the gene transfer in kleptoplastic sea slugs, Plakobranchus ocellatus.</title>
        <authorList>
            <person name="Maeda T."/>
            <person name="Takahashi S."/>
            <person name="Yoshida T."/>
            <person name="Shimamura S."/>
            <person name="Takaki Y."/>
            <person name="Nagai Y."/>
            <person name="Toyoda A."/>
            <person name="Suzuki Y."/>
            <person name="Arimoto A."/>
            <person name="Ishii H."/>
            <person name="Satoh N."/>
            <person name="Nishiyama T."/>
            <person name="Hasebe M."/>
            <person name="Maruyama T."/>
            <person name="Minagawa J."/>
            <person name="Obokata J."/>
            <person name="Shigenobu S."/>
        </authorList>
    </citation>
    <scope>NUCLEOTIDE SEQUENCE [LARGE SCALE GENOMIC DNA]</scope>
</reference>
<comment type="caution">
    <text evidence="2">The sequence shown here is derived from an EMBL/GenBank/DDBJ whole genome shotgun (WGS) entry which is preliminary data.</text>
</comment>
<feature type="compositionally biased region" description="Basic and acidic residues" evidence="1">
    <location>
        <begin position="13"/>
        <end position="25"/>
    </location>
</feature>
<organism evidence="2 3">
    <name type="scientific">Plakobranchus ocellatus</name>
    <dbReference type="NCBI Taxonomy" id="259542"/>
    <lineage>
        <taxon>Eukaryota</taxon>
        <taxon>Metazoa</taxon>
        <taxon>Spiralia</taxon>
        <taxon>Lophotrochozoa</taxon>
        <taxon>Mollusca</taxon>
        <taxon>Gastropoda</taxon>
        <taxon>Heterobranchia</taxon>
        <taxon>Euthyneura</taxon>
        <taxon>Panpulmonata</taxon>
        <taxon>Sacoglossa</taxon>
        <taxon>Placobranchoidea</taxon>
        <taxon>Plakobranchidae</taxon>
        <taxon>Plakobranchus</taxon>
    </lineage>
</organism>
<dbReference type="Proteomes" id="UP000735302">
    <property type="component" value="Unassembled WGS sequence"/>
</dbReference>
<evidence type="ECO:0000313" key="2">
    <source>
        <dbReference type="EMBL" id="GFN80884.1"/>
    </source>
</evidence>
<protein>
    <submittedName>
        <fullName evidence="2">Uncharacterized protein</fullName>
    </submittedName>
</protein>
<evidence type="ECO:0000256" key="1">
    <source>
        <dbReference type="SAM" id="MobiDB-lite"/>
    </source>
</evidence>
<keyword evidence="3" id="KW-1185">Reference proteome</keyword>
<gene>
    <name evidence="2" type="ORF">PoB_000739000</name>
</gene>
<proteinExistence type="predicted"/>
<dbReference type="EMBL" id="BLXT01000847">
    <property type="protein sequence ID" value="GFN80884.1"/>
    <property type="molecule type" value="Genomic_DNA"/>
</dbReference>
<evidence type="ECO:0000313" key="3">
    <source>
        <dbReference type="Proteomes" id="UP000735302"/>
    </source>
</evidence>
<feature type="compositionally biased region" description="Basic and acidic residues" evidence="1">
    <location>
        <begin position="39"/>
        <end position="52"/>
    </location>
</feature>
<sequence>MVRICDRFEQNCRNTSKGERLDGKNKQHKGVLQKSSRTNLKDSNQDKEGEVRRRQHPTPRISKASAPVRRRQYPHLGYRRPVPQSAVNNFPTRDVEGQGPRPPSQIYPTMDIKSQCSSPPSPITSPG</sequence>
<name>A0AAV3YCX3_9GAST</name>
<dbReference type="AlphaFoldDB" id="A0AAV3YCX3"/>
<accession>A0AAV3YCX3</accession>
<feature type="region of interest" description="Disordered" evidence="1">
    <location>
        <begin position="13"/>
        <end position="127"/>
    </location>
</feature>